<dbReference type="InterPro" id="IPR029058">
    <property type="entry name" value="AB_hydrolase_fold"/>
</dbReference>
<dbReference type="PANTHER" id="PTHR43248:SF25">
    <property type="entry name" value="AB HYDROLASE-1 DOMAIN-CONTAINING PROTEIN-RELATED"/>
    <property type="match status" value="1"/>
</dbReference>
<dbReference type="KEGG" id="pfy:PFICI_04294"/>
<dbReference type="Gene3D" id="3.40.50.1820">
    <property type="entry name" value="alpha/beta hydrolase"/>
    <property type="match status" value="1"/>
</dbReference>
<name>W3X8H4_PESFW</name>
<dbReference type="PANTHER" id="PTHR43248">
    <property type="entry name" value="2-SUCCINYL-6-HYDROXY-2,4-CYCLOHEXADIENE-1-CARBOXYLATE SYNTHASE"/>
    <property type="match status" value="1"/>
</dbReference>
<evidence type="ECO:0000259" key="4">
    <source>
        <dbReference type="Pfam" id="PF00561"/>
    </source>
</evidence>
<dbReference type="HOGENOM" id="CLU_013364_5_0_1"/>
<reference evidence="7" key="1">
    <citation type="journal article" date="2015" name="BMC Genomics">
        <title>Genomic and transcriptomic analysis of the endophytic fungus Pestalotiopsis fici reveals its lifestyle and high potential for synthesis of natural products.</title>
        <authorList>
            <person name="Wang X."/>
            <person name="Zhang X."/>
            <person name="Liu L."/>
            <person name="Xiang M."/>
            <person name="Wang W."/>
            <person name="Sun X."/>
            <person name="Che Y."/>
            <person name="Guo L."/>
            <person name="Liu G."/>
            <person name="Guo L."/>
            <person name="Wang C."/>
            <person name="Yin W.B."/>
            <person name="Stadler M."/>
            <person name="Zhang X."/>
            <person name="Liu X."/>
        </authorList>
    </citation>
    <scope>NUCLEOTIDE SEQUENCE [LARGE SCALE GENOMIC DNA]</scope>
    <source>
        <strain evidence="7">W106-1 / CGMCC3.15140</strain>
    </source>
</reference>
<keyword evidence="3" id="KW-0472">Membrane</keyword>
<organism evidence="6 7">
    <name type="scientific">Pestalotiopsis fici (strain W106-1 / CGMCC3.15140)</name>
    <dbReference type="NCBI Taxonomy" id="1229662"/>
    <lineage>
        <taxon>Eukaryota</taxon>
        <taxon>Fungi</taxon>
        <taxon>Dikarya</taxon>
        <taxon>Ascomycota</taxon>
        <taxon>Pezizomycotina</taxon>
        <taxon>Sordariomycetes</taxon>
        <taxon>Xylariomycetidae</taxon>
        <taxon>Amphisphaeriales</taxon>
        <taxon>Sporocadaceae</taxon>
        <taxon>Pestalotiopsis</taxon>
    </lineage>
</organism>
<dbReference type="InterPro" id="IPR051601">
    <property type="entry name" value="Serine_prot/Carboxylest_S33"/>
</dbReference>
<dbReference type="eggNOG" id="ENOG502RGY2">
    <property type="taxonomic scope" value="Eukaryota"/>
</dbReference>
<evidence type="ECO:0000259" key="5">
    <source>
        <dbReference type="Pfam" id="PF08386"/>
    </source>
</evidence>
<evidence type="ECO:0008006" key="8">
    <source>
        <dbReference type="Google" id="ProtNLM"/>
    </source>
</evidence>
<keyword evidence="7" id="KW-1185">Reference proteome</keyword>
<proteinExistence type="inferred from homology"/>
<accession>W3X8H4</accession>
<dbReference type="Pfam" id="PF08386">
    <property type="entry name" value="Abhydrolase_4"/>
    <property type="match status" value="1"/>
</dbReference>
<evidence type="ECO:0000313" key="6">
    <source>
        <dbReference type="EMBL" id="ETS82418.1"/>
    </source>
</evidence>
<gene>
    <name evidence="6" type="ORF">PFICI_04294</name>
</gene>
<dbReference type="OMA" id="EVDGPYF"/>
<dbReference type="Pfam" id="PF00561">
    <property type="entry name" value="Abhydrolase_1"/>
    <property type="match status" value="1"/>
</dbReference>
<dbReference type="GO" id="GO:0016787">
    <property type="term" value="F:hydrolase activity"/>
    <property type="evidence" value="ECO:0007669"/>
    <property type="project" value="UniProtKB-KW"/>
</dbReference>
<dbReference type="EMBL" id="KI912111">
    <property type="protein sequence ID" value="ETS82418.1"/>
    <property type="molecule type" value="Genomic_DNA"/>
</dbReference>
<dbReference type="InterPro" id="IPR013595">
    <property type="entry name" value="Pept_S33_TAP-like_C"/>
</dbReference>
<feature type="domain" description="AB hydrolase-1" evidence="4">
    <location>
        <begin position="121"/>
        <end position="275"/>
    </location>
</feature>
<feature type="domain" description="Peptidase S33 tripeptidyl aminopeptidase-like C-terminal" evidence="5">
    <location>
        <begin position="449"/>
        <end position="537"/>
    </location>
</feature>
<protein>
    <recommendedName>
        <fullName evidence="8">AB hydrolase-1 domain-containing protein</fullName>
    </recommendedName>
</protein>
<dbReference type="SUPFAM" id="SSF53474">
    <property type="entry name" value="alpha/beta-Hydrolases"/>
    <property type="match status" value="1"/>
</dbReference>
<evidence type="ECO:0000313" key="7">
    <source>
        <dbReference type="Proteomes" id="UP000030651"/>
    </source>
</evidence>
<keyword evidence="2" id="KW-0378">Hydrolase</keyword>
<evidence type="ECO:0000256" key="3">
    <source>
        <dbReference type="SAM" id="Phobius"/>
    </source>
</evidence>
<dbReference type="RefSeq" id="XP_007831066.1">
    <property type="nucleotide sequence ID" value="XM_007832875.1"/>
</dbReference>
<dbReference type="OrthoDB" id="425534at2759"/>
<evidence type="ECO:0000256" key="2">
    <source>
        <dbReference type="ARBA" id="ARBA00022801"/>
    </source>
</evidence>
<evidence type="ECO:0000256" key="1">
    <source>
        <dbReference type="ARBA" id="ARBA00010088"/>
    </source>
</evidence>
<comment type="similarity">
    <text evidence="1">Belongs to the peptidase S33 family.</text>
</comment>
<dbReference type="AlphaFoldDB" id="W3X8H4"/>
<sequence>MDEKRSSVIDGLERRRLGSSRLVKYLAVGALLCFAWFQFNRSQIWKPSRHFCHHSDASLDGKLKYPGENITWEECGDLIGRKLECSEIEVPMDQYNPDNSGNKTFSIPLIRLRGKNATQNILLNPGGPGGSGTEFIWRKGEQLNAIIGEGFHLLSFDPRGVNGSRPKATCYPNEETRQLRSQVRANKVIEDSAEVYSWSQNFVRACVDTMGEHAGYVNTPQTAADMNSILDAVGQQEMVYWGFSYGTTLGQTYATLFPERSERVIIDGVGNNFDWYETPIDSEELADTENVLLGFFDECIKAGEDCPLSSLAESKEELQEKVLDFADKLNEPLSVYVNNTVWGVLTREDIILSGLFPALYKPANWYGLADRLAKLLQGNATEAFLAYGLDGPWSGILDLDTTLMIEQNDGASGPDIWPQDRQSMLDMILPFMNSSLFAFMENSQVYSKQQWRIPKTHSFVQKYGVKTAYPLLILSTTFDPVCPLISARAANAAFEGSQIVELKGYGHCSLAMPSNCMAQHVRAFLYNGTVPENYTQCEVDGPYFIKPEDNNATAVTLLQFDDAEDQRIYSAQLEIARDDSWPYRW</sequence>
<keyword evidence="3" id="KW-0812">Transmembrane</keyword>
<dbReference type="Proteomes" id="UP000030651">
    <property type="component" value="Unassembled WGS sequence"/>
</dbReference>
<dbReference type="InParanoid" id="W3X8H4"/>
<dbReference type="GeneID" id="19269307"/>
<dbReference type="InterPro" id="IPR000073">
    <property type="entry name" value="AB_hydrolase_1"/>
</dbReference>
<feature type="transmembrane region" description="Helical" evidence="3">
    <location>
        <begin position="22"/>
        <end position="39"/>
    </location>
</feature>
<keyword evidence="3" id="KW-1133">Transmembrane helix</keyword>